<proteinExistence type="predicted"/>
<evidence type="ECO:0000313" key="2">
    <source>
        <dbReference type="EMBL" id="GKZ28152.1"/>
    </source>
</evidence>
<feature type="transmembrane region" description="Helical" evidence="1">
    <location>
        <begin position="20"/>
        <end position="41"/>
    </location>
</feature>
<keyword evidence="1" id="KW-0812">Transmembrane</keyword>
<evidence type="ECO:0000256" key="1">
    <source>
        <dbReference type="SAM" id="Phobius"/>
    </source>
</evidence>
<name>A0A9W5Z5W3_9EURO</name>
<protein>
    <submittedName>
        <fullName evidence="2">Siderophore transporter</fullName>
    </submittedName>
</protein>
<reference evidence="2" key="1">
    <citation type="submission" date="2022-07" db="EMBL/GenBank/DDBJ databases">
        <title>Taxonomy of Aspergillus series Nigri: significant species reduction supported by multi-species coalescent approaches.</title>
        <authorList>
            <person name="Bian C."/>
            <person name="Kusuya Y."/>
            <person name="Sklenar F."/>
            <person name="D'hooge E."/>
            <person name="Yaguchi T."/>
            <person name="Takahashi H."/>
            <person name="Hubka V."/>
        </authorList>
    </citation>
    <scope>NUCLEOTIDE SEQUENCE</scope>
    <source>
        <strain evidence="2">CBS 733.88</strain>
    </source>
</reference>
<comment type="caution">
    <text evidence="2">The sequence shown here is derived from an EMBL/GenBank/DDBJ whole genome shotgun (WGS) entry which is preliminary data.</text>
</comment>
<feature type="non-terminal residue" evidence="2">
    <location>
        <position position="62"/>
    </location>
</feature>
<dbReference type="AlphaFoldDB" id="A0A9W5Z5W3"/>
<dbReference type="EMBL" id="BROQ01000966">
    <property type="protein sequence ID" value="GKZ28152.1"/>
    <property type="molecule type" value="Genomic_DNA"/>
</dbReference>
<feature type="non-terminal residue" evidence="2">
    <location>
        <position position="1"/>
    </location>
</feature>
<keyword evidence="1" id="KW-0472">Membrane</keyword>
<dbReference type="Proteomes" id="UP001143548">
    <property type="component" value="Unassembled WGS sequence"/>
</dbReference>
<gene>
    <name evidence="2" type="ORF">AbraCBS73388_011889</name>
</gene>
<sequence>FASVLTGSLLGLVVFKVRRLKPFIVGGTLLFMVAYGILIYYRGGPTSSSHSGIIGGQILLGI</sequence>
<organism evidence="2 3">
    <name type="scientific">Aspergillus brasiliensis</name>
    <dbReference type="NCBI Taxonomy" id="319629"/>
    <lineage>
        <taxon>Eukaryota</taxon>
        <taxon>Fungi</taxon>
        <taxon>Dikarya</taxon>
        <taxon>Ascomycota</taxon>
        <taxon>Pezizomycotina</taxon>
        <taxon>Eurotiomycetes</taxon>
        <taxon>Eurotiomycetidae</taxon>
        <taxon>Eurotiales</taxon>
        <taxon>Aspergillaceae</taxon>
        <taxon>Aspergillus</taxon>
        <taxon>Aspergillus subgen. Circumdati</taxon>
    </lineage>
</organism>
<keyword evidence="1" id="KW-1133">Transmembrane helix</keyword>
<evidence type="ECO:0000313" key="3">
    <source>
        <dbReference type="Proteomes" id="UP001143548"/>
    </source>
</evidence>
<accession>A0A9W5Z5W3</accession>